<feature type="compositionally biased region" description="Low complexity" evidence="1">
    <location>
        <begin position="152"/>
        <end position="181"/>
    </location>
</feature>
<feature type="compositionally biased region" description="Low complexity" evidence="1">
    <location>
        <begin position="1"/>
        <end position="38"/>
    </location>
</feature>
<keyword evidence="3" id="KW-1185">Reference proteome</keyword>
<comment type="caution">
    <text evidence="2">The sequence shown here is derived from an EMBL/GenBank/DDBJ whole genome shotgun (WGS) entry which is preliminary data.</text>
</comment>
<feature type="compositionally biased region" description="Polar residues" evidence="1">
    <location>
        <begin position="89"/>
        <end position="99"/>
    </location>
</feature>
<feature type="region of interest" description="Disordered" evidence="1">
    <location>
        <begin position="1"/>
        <end position="47"/>
    </location>
</feature>
<sequence>MATTLPSEPLPSPTFTNTSTSSFDLVVSSPRSRSSTISDLAAQSDSEEEIVWTVARHRRVSAAVESSSSTEDDSEDDFVVLSRRRQSGVPHSSGNQRSSPAAPHNCHHSHPTNPSTPTSLSTSLARFSLSDDSVSQGTCSDDSDDSDDSDVVRGTPVGSSGSSVAVKVGGHSRPSPSHSSVGLLKPPSPSRRKKRGGKKKSKRASQSGLGERPIVDDFSESAVDDCASESDIGSQISVYEEAVQFITLFLTNPDEYNNTSGRLTFLQSIIIELGLSTSVPSSVTSAKAILKSQAFVNVREYLASLVPGPLNQEVEKTRLTSVD</sequence>
<reference evidence="2 3" key="1">
    <citation type="submission" date="2024-05" db="EMBL/GenBank/DDBJ databases">
        <title>A draft genome resource for the thread blight pathogen Marasmius tenuissimus strain MS-2.</title>
        <authorList>
            <person name="Yulfo-Soto G.E."/>
            <person name="Baruah I.K."/>
            <person name="Amoako-Attah I."/>
            <person name="Bukari Y."/>
            <person name="Meinhardt L.W."/>
            <person name="Bailey B.A."/>
            <person name="Cohen S.P."/>
        </authorList>
    </citation>
    <scope>NUCLEOTIDE SEQUENCE [LARGE SCALE GENOMIC DNA]</scope>
    <source>
        <strain evidence="2 3">MS-2</strain>
    </source>
</reference>
<accession>A0ABR3ADZ0</accession>
<protein>
    <submittedName>
        <fullName evidence="2">Uncharacterized protein</fullName>
    </submittedName>
</protein>
<dbReference type="EMBL" id="JBBXMP010000003">
    <property type="protein sequence ID" value="KAL0071554.1"/>
    <property type="molecule type" value="Genomic_DNA"/>
</dbReference>
<gene>
    <name evidence="2" type="ORF">AAF712_001411</name>
</gene>
<evidence type="ECO:0000313" key="3">
    <source>
        <dbReference type="Proteomes" id="UP001437256"/>
    </source>
</evidence>
<evidence type="ECO:0000256" key="1">
    <source>
        <dbReference type="SAM" id="MobiDB-lite"/>
    </source>
</evidence>
<dbReference type="Proteomes" id="UP001437256">
    <property type="component" value="Unassembled WGS sequence"/>
</dbReference>
<feature type="compositionally biased region" description="Basic residues" evidence="1">
    <location>
        <begin position="190"/>
        <end position="203"/>
    </location>
</feature>
<feature type="region of interest" description="Disordered" evidence="1">
    <location>
        <begin position="60"/>
        <end position="214"/>
    </location>
</feature>
<feature type="compositionally biased region" description="Polar residues" evidence="1">
    <location>
        <begin position="130"/>
        <end position="139"/>
    </location>
</feature>
<evidence type="ECO:0000313" key="2">
    <source>
        <dbReference type="EMBL" id="KAL0071554.1"/>
    </source>
</evidence>
<organism evidence="2 3">
    <name type="scientific">Marasmius tenuissimus</name>
    <dbReference type="NCBI Taxonomy" id="585030"/>
    <lineage>
        <taxon>Eukaryota</taxon>
        <taxon>Fungi</taxon>
        <taxon>Dikarya</taxon>
        <taxon>Basidiomycota</taxon>
        <taxon>Agaricomycotina</taxon>
        <taxon>Agaricomycetes</taxon>
        <taxon>Agaricomycetidae</taxon>
        <taxon>Agaricales</taxon>
        <taxon>Marasmiineae</taxon>
        <taxon>Marasmiaceae</taxon>
        <taxon>Marasmius</taxon>
    </lineage>
</organism>
<name>A0ABR3ADZ0_9AGAR</name>
<proteinExistence type="predicted"/>
<feature type="compositionally biased region" description="Low complexity" evidence="1">
    <location>
        <begin position="111"/>
        <end position="124"/>
    </location>
</feature>